<gene>
    <name evidence="11" type="ORF">HELGO_WM18362</name>
</gene>
<dbReference type="GO" id="GO:0015035">
    <property type="term" value="F:protein-disulfide reductase activity"/>
    <property type="evidence" value="ECO:0007669"/>
    <property type="project" value="UniProtKB-UniRule"/>
</dbReference>
<dbReference type="PANTHER" id="PTHR45663">
    <property type="entry name" value="GEO12009P1"/>
    <property type="match status" value="1"/>
</dbReference>
<feature type="disulfide bond" description="Redox-active" evidence="9">
    <location>
        <begin position="32"/>
        <end position="35"/>
    </location>
</feature>
<evidence type="ECO:0000256" key="2">
    <source>
        <dbReference type="ARBA" id="ARBA00022448"/>
    </source>
</evidence>
<reference evidence="11" key="1">
    <citation type="submission" date="2020-01" db="EMBL/GenBank/DDBJ databases">
        <authorList>
            <person name="Meier V. D."/>
            <person name="Meier V D."/>
        </authorList>
    </citation>
    <scope>NUCLEOTIDE SEQUENCE</scope>
    <source>
        <strain evidence="11">HLG_WM_MAG_02</strain>
    </source>
</reference>
<keyword evidence="5 9" id="KW-0676">Redox-active center</keyword>
<name>A0A6S6TP35_9BACT</name>
<dbReference type="AlphaFoldDB" id="A0A6S6TP35"/>
<feature type="site" description="Contributes to redox potential value" evidence="8">
    <location>
        <position position="33"/>
    </location>
</feature>
<dbReference type="PRINTS" id="PR00421">
    <property type="entry name" value="THIOREDOXIN"/>
</dbReference>
<dbReference type="PROSITE" id="PS00194">
    <property type="entry name" value="THIOREDOXIN_1"/>
    <property type="match status" value="1"/>
</dbReference>
<dbReference type="CDD" id="cd02947">
    <property type="entry name" value="TRX_family"/>
    <property type="match status" value="1"/>
</dbReference>
<dbReference type="PROSITE" id="PS51352">
    <property type="entry name" value="THIOREDOXIN_2"/>
    <property type="match status" value="1"/>
</dbReference>
<dbReference type="GO" id="GO:0005737">
    <property type="term" value="C:cytoplasm"/>
    <property type="evidence" value="ECO:0007669"/>
    <property type="project" value="TreeGrafter"/>
</dbReference>
<feature type="domain" description="Thioredoxin" evidence="10">
    <location>
        <begin position="1"/>
        <end position="108"/>
    </location>
</feature>
<evidence type="ECO:0000256" key="5">
    <source>
        <dbReference type="ARBA" id="ARBA00023284"/>
    </source>
</evidence>
<feature type="site" description="Deprotonates C-terminal active site Cys" evidence="8">
    <location>
        <position position="26"/>
    </location>
</feature>
<feature type="active site" description="Nucleophile" evidence="8">
    <location>
        <position position="35"/>
    </location>
</feature>
<evidence type="ECO:0000256" key="6">
    <source>
        <dbReference type="NCBIfam" id="TIGR01068"/>
    </source>
</evidence>
<sequence>MSGIIELIEENFDEVVMGSDIPVIVDFWAEWCGPCRMINPLIEELSSTYEGRIIVGKVNVDEQKELVNKYGIRTVPTVYFVKNGEPKEKFTGSESKENYIEVIEELLD</sequence>
<evidence type="ECO:0000313" key="11">
    <source>
        <dbReference type="EMBL" id="CAA6817603.1"/>
    </source>
</evidence>
<organism evidence="11">
    <name type="scientific">uncultured Sulfurovum sp</name>
    <dbReference type="NCBI Taxonomy" id="269237"/>
    <lineage>
        <taxon>Bacteria</taxon>
        <taxon>Pseudomonadati</taxon>
        <taxon>Campylobacterota</taxon>
        <taxon>Epsilonproteobacteria</taxon>
        <taxon>Campylobacterales</taxon>
        <taxon>Sulfurovaceae</taxon>
        <taxon>Sulfurovum</taxon>
        <taxon>environmental samples</taxon>
    </lineage>
</organism>
<evidence type="ECO:0000256" key="8">
    <source>
        <dbReference type="PIRSR" id="PIRSR000077-1"/>
    </source>
</evidence>
<dbReference type="InterPro" id="IPR036249">
    <property type="entry name" value="Thioredoxin-like_sf"/>
</dbReference>
<dbReference type="Gene3D" id="3.40.30.10">
    <property type="entry name" value="Glutaredoxin"/>
    <property type="match status" value="1"/>
</dbReference>
<evidence type="ECO:0000256" key="3">
    <source>
        <dbReference type="ARBA" id="ARBA00022982"/>
    </source>
</evidence>
<keyword evidence="2" id="KW-0813">Transport</keyword>
<comment type="similarity">
    <text evidence="1 7">Belongs to the thioredoxin family.</text>
</comment>
<evidence type="ECO:0000256" key="4">
    <source>
        <dbReference type="ARBA" id="ARBA00023157"/>
    </source>
</evidence>
<dbReference type="InterPro" id="IPR005746">
    <property type="entry name" value="Thioredoxin"/>
</dbReference>
<dbReference type="InterPro" id="IPR013766">
    <property type="entry name" value="Thioredoxin_domain"/>
</dbReference>
<evidence type="ECO:0000256" key="1">
    <source>
        <dbReference type="ARBA" id="ARBA00008987"/>
    </source>
</evidence>
<dbReference type="SUPFAM" id="SSF52833">
    <property type="entry name" value="Thioredoxin-like"/>
    <property type="match status" value="1"/>
</dbReference>
<dbReference type="InterPro" id="IPR017937">
    <property type="entry name" value="Thioredoxin_CS"/>
</dbReference>
<accession>A0A6S6TP35</accession>
<dbReference type="Pfam" id="PF00085">
    <property type="entry name" value="Thioredoxin"/>
    <property type="match status" value="1"/>
</dbReference>
<proteinExistence type="inferred from homology"/>
<feature type="site" description="Contributes to redox potential value" evidence="8">
    <location>
        <position position="34"/>
    </location>
</feature>
<evidence type="ECO:0000256" key="7">
    <source>
        <dbReference type="PIRNR" id="PIRNR000077"/>
    </source>
</evidence>
<dbReference type="PIRSF" id="PIRSF000077">
    <property type="entry name" value="Thioredoxin"/>
    <property type="match status" value="1"/>
</dbReference>
<keyword evidence="3" id="KW-0249">Electron transport</keyword>
<evidence type="ECO:0000259" key="10">
    <source>
        <dbReference type="PROSITE" id="PS51352"/>
    </source>
</evidence>
<feature type="active site" description="Nucleophile" evidence="8">
    <location>
        <position position="32"/>
    </location>
</feature>
<dbReference type="PANTHER" id="PTHR45663:SF11">
    <property type="entry name" value="GEO12009P1"/>
    <property type="match status" value="1"/>
</dbReference>
<keyword evidence="4 9" id="KW-1015">Disulfide bond</keyword>
<protein>
    <recommendedName>
        <fullName evidence="6 7">Thioredoxin</fullName>
    </recommendedName>
</protein>
<evidence type="ECO:0000256" key="9">
    <source>
        <dbReference type="PIRSR" id="PIRSR000077-4"/>
    </source>
</evidence>
<dbReference type="NCBIfam" id="TIGR01068">
    <property type="entry name" value="thioredoxin"/>
    <property type="match status" value="1"/>
</dbReference>
<dbReference type="FunFam" id="3.40.30.10:FF:000001">
    <property type="entry name" value="Thioredoxin"/>
    <property type="match status" value="1"/>
</dbReference>
<dbReference type="EMBL" id="CACVAZ010000115">
    <property type="protein sequence ID" value="CAA6817603.1"/>
    <property type="molecule type" value="Genomic_DNA"/>
</dbReference>